<feature type="region of interest" description="Disordered" evidence="1">
    <location>
        <begin position="1"/>
        <end position="98"/>
    </location>
</feature>
<dbReference type="Proteomes" id="UP001165060">
    <property type="component" value="Unassembled WGS sequence"/>
</dbReference>
<accession>A0ABQ6MC76</accession>
<feature type="compositionally biased region" description="Low complexity" evidence="1">
    <location>
        <begin position="251"/>
        <end position="267"/>
    </location>
</feature>
<gene>
    <name evidence="2" type="ORF">TeGR_g4164</name>
</gene>
<evidence type="ECO:0000313" key="3">
    <source>
        <dbReference type="Proteomes" id="UP001165060"/>
    </source>
</evidence>
<organism evidence="2 3">
    <name type="scientific">Tetraparma gracilis</name>
    <dbReference type="NCBI Taxonomy" id="2962635"/>
    <lineage>
        <taxon>Eukaryota</taxon>
        <taxon>Sar</taxon>
        <taxon>Stramenopiles</taxon>
        <taxon>Ochrophyta</taxon>
        <taxon>Bolidophyceae</taxon>
        <taxon>Parmales</taxon>
        <taxon>Triparmaceae</taxon>
        <taxon>Tetraparma</taxon>
    </lineage>
</organism>
<reference evidence="2 3" key="1">
    <citation type="journal article" date="2023" name="Commun. Biol.">
        <title>Genome analysis of Parmales, the sister group of diatoms, reveals the evolutionary specialization of diatoms from phago-mixotrophs to photoautotrophs.</title>
        <authorList>
            <person name="Ban H."/>
            <person name="Sato S."/>
            <person name="Yoshikawa S."/>
            <person name="Yamada K."/>
            <person name="Nakamura Y."/>
            <person name="Ichinomiya M."/>
            <person name="Sato N."/>
            <person name="Blanc-Mathieu R."/>
            <person name="Endo H."/>
            <person name="Kuwata A."/>
            <person name="Ogata H."/>
        </authorList>
    </citation>
    <scope>NUCLEOTIDE SEQUENCE [LARGE SCALE GENOMIC DNA]</scope>
</reference>
<keyword evidence="3" id="KW-1185">Reference proteome</keyword>
<evidence type="ECO:0000256" key="1">
    <source>
        <dbReference type="SAM" id="MobiDB-lite"/>
    </source>
</evidence>
<dbReference type="EMBL" id="BRYB01000123">
    <property type="protein sequence ID" value="GMI23365.1"/>
    <property type="molecule type" value="Genomic_DNA"/>
</dbReference>
<sequence>MSLAKKPPRRPSLDKGLGFYSGKRPEGAGVTRKKLTAKAILAPTENKLPSPSTQPSPKSALPDYCQPAAPPKPKPAPPPPKPTTTARFDKNGKMTKRPSLSEQLANIGASVGNITNDIKKAHGLPMTPAGPNDQPPLLTAPSKSFTVGTCRCAFPSPVVFYSDRCQYTFHHPFAKTEVAMVMYFRDMRSVILNKPVSAVGDMKFKFKIMRNLEEFGGLYDPRNPLHFVEIVLASEHDFRKIKEEVLPLVRPSPKAGGPSPKQGGPSPRAARAF</sequence>
<proteinExistence type="predicted"/>
<name>A0ABQ6MC76_9STRA</name>
<evidence type="ECO:0000313" key="2">
    <source>
        <dbReference type="EMBL" id="GMI23365.1"/>
    </source>
</evidence>
<feature type="compositionally biased region" description="Polar residues" evidence="1">
    <location>
        <begin position="47"/>
        <end position="57"/>
    </location>
</feature>
<feature type="compositionally biased region" description="Pro residues" evidence="1">
    <location>
        <begin position="68"/>
        <end position="82"/>
    </location>
</feature>
<feature type="region of interest" description="Disordered" evidence="1">
    <location>
        <begin position="249"/>
        <end position="273"/>
    </location>
</feature>
<comment type="caution">
    <text evidence="2">The sequence shown here is derived from an EMBL/GenBank/DDBJ whole genome shotgun (WGS) entry which is preliminary data.</text>
</comment>
<protein>
    <submittedName>
        <fullName evidence="2">Uncharacterized protein</fullName>
    </submittedName>
</protein>